<evidence type="ECO:0000313" key="3">
    <source>
        <dbReference type="Proteomes" id="UP000717585"/>
    </source>
</evidence>
<keyword evidence="3" id="KW-1185">Reference proteome</keyword>
<dbReference type="AlphaFoldDB" id="A0A8J6B850"/>
<name>A0A8J6B850_9EUKA</name>
<accession>A0A8J6B850</accession>
<dbReference type="Proteomes" id="UP000717585">
    <property type="component" value="Unassembled WGS sequence"/>
</dbReference>
<reference evidence="2" key="1">
    <citation type="submission" date="2021-05" db="EMBL/GenBank/DDBJ databases">
        <title>A free-living protist that lacks canonical eukaryotic 1 DNA replication and segregation systems.</title>
        <authorList>
            <person name="Salas-Leiva D.E."/>
            <person name="Tromer E.C."/>
            <person name="Curtis B.A."/>
            <person name="Jerlstrom-Hultqvist J."/>
            <person name="Kolisko M."/>
            <person name="Yi Z."/>
            <person name="Salas-Leiva J.S."/>
            <person name="Gallot-Lavallee L."/>
            <person name="Kops G.J.P.L."/>
            <person name="Archibald J.M."/>
            <person name="Simpson A.G.B."/>
            <person name="Roger A.J."/>
        </authorList>
    </citation>
    <scope>NUCLEOTIDE SEQUENCE</scope>
    <source>
        <strain evidence="2">BICM</strain>
    </source>
</reference>
<gene>
    <name evidence="2" type="ORF">J8273_0723</name>
</gene>
<comment type="caution">
    <text evidence="2">The sequence shown here is derived from an EMBL/GenBank/DDBJ whole genome shotgun (WGS) entry which is preliminary data.</text>
</comment>
<feature type="region of interest" description="Disordered" evidence="1">
    <location>
        <begin position="51"/>
        <end position="81"/>
    </location>
</feature>
<dbReference type="EMBL" id="JAHDYR010000001">
    <property type="protein sequence ID" value="KAG9397593.1"/>
    <property type="molecule type" value="Genomic_DNA"/>
</dbReference>
<proteinExistence type="predicted"/>
<evidence type="ECO:0000313" key="2">
    <source>
        <dbReference type="EMBL" id="KAG9397593.1"/>
    </source>
</evidence>
<protein>
    <submittedName>
        <fullName evidence="2">Uncharacterized protein</fullName>
    </submittedName>
</protein>
<organism evidence="2 3">
    <name type="scientific">Carpediemonas membranifera</name>
    <dbReference type="NCBI Taxonomy" id="201153"/>
    <lineage>
        <taxon>Eukaryota</taxon>
        <taxon>Metamonada</taxon>
        <taxon>Carpediemonas-like organisms</taxon>
        <taxon>Carpediemonas</taxon>
    </lineage>
</organism>
<evidence type="ECO:0000256" key="1">
    <source>
        <dbReference type="SAM" id="MobiDB-lite"/>
    </source>
</evidence>
<sequence length="534" mass="58948">MGKGRPVNPFVSEHFDKNDKNTKWVCKYCKAEVFKRKRNAIIHMLQECPNATDKARSDANGENESDTIGPNIKRNGGDPAQAKRSLERYIESYNATHSNLNLSLDSLSKNPDFNTLLKLLNCASFVKLLTKPTGSLGPESVKFPRSASLEIGSAHAGYGNASVYAGVSGAISPYITFNADSITGDPQHLPHQVIEAMYPNINVLSTICSTLETHELAVEVSDMLDSSMAAYTCCVAILHEASRSIMELEKVMEVTRQLNELYMRMGPGQPVIDTSDPDAVSDAAAAVLDDPPEPIDTNAHTHGDQQLVLRQIEHLRSFLTRIEDAIERIENHSNTTLSDAYAVLLEIENFNSGHFPEDLLISEMKVQLRETFDCYGWLPGMAAAYRIDPRYAHGRGAQGVARDLMGRKVNEVLEQIIEKYVLDKQQNDMLSEPPDDQIKMLMEQLEVDQRCYEPGCARQVELCRGPSREGVGARELLKGLEGWANDTPVLSRLAHVLLQMGAVARRPVTASTSTLAPVPPVAFEPSDIRLSMGV</sequence>